<feature type="compositionally biased region" description="Low complexity" evidence="2">
    <location>
        <begin position="404"/>
        <end position="421"/>
    </location>
</feature>
<name>A0A1G4I9B5_TRYEQ</name>
<dbReference type="PROSITE" id="PS00202">
    <property type="entry name" value="RUBREDOXIN"/>
    <property type="match status" value="1"/>
</dbReference>
<evidence type="ECO:0000256" key="2">
    <source>
        <dbReference type="SAM" id="MobiDB-lite"/>
    </source>
</evidence>
<keyword evidence="5" id="KW-1185">Reference proteome</keyword>
<dbReference type="AlphaFoldDB" id="A0A1G4I9B5"/>
<dbReference type="GeneID" id="92381790"/>
<dbReference type="Gene3D" id="2.170.270.10">
    <property type="entry name" value="SET domain"/>
    <property type="match status" value="1"/>
</dbReference>
<dbReference type="EMBL" id="CZPT02000982">
    <property type="protein sequence ID" value="SCU68437.1"/>
    <property type="molecule type" value="Genomic_DNA"/>
</dbReference>
<feature type="region of interest" description="Disordered" evidence="2">
    <location>
        <begin position="265"/>
        <end position="291"/>
    </location>
</feature>
<feature type="compositionally biased region" description="Acidic residues" evidence="2">
    <location>
        <begin position="502"/>
        <end position="513"/>
    </location>
</feature>
<feature type="compositionally biased region" description="Polar residues" evidence="2">
    <location>
        <begin position="359"/>
        <end position="369"/>
    </location>
</feature>
<dbReference type="SUPFAM" id="SSF82199">
    <property type="entry name" value="SET domain"/>
    <property type="match status" value="1"/>
</dbReference>
<comment type="caution">
    <text evidence="4">The sequence shown here is derived from an EMBL/GenBank/DDBJ whole genome shotgun (WGS) entry which is preliminary data.</text>
</comment>
<feature type="region of interest" description="Disordered" evidence="2">
    <location>
        <begin position="477"/>
        <end position="535"/>
    </location>
</feature>
<dbReference type="InterPro" id="IPR018527">
    <property type="entry name" value="Rubredoxin_Fe_BS"/>
</dbReference>
<evidence type="ECO:0000259" key="3">
    <source>
        <dbReference type="PROSITE" id="PS50280"/>
    </source>
</evidence>
<feature type="compositionally biased region" description="Polar residues" evidence="2">
    <location>
        <begin position="280"/>
        <end position="291"/>
    </location>
</feature>
<dbReference type="InterPro" id="IPR046341">
    <property type="entry name" value="SET_dom_sf"/>
</dbReference>
<evidence type="ECO:0000313" key="4">
    <source>
        <dbReference type="EMBL" id="SCU68437.1"/>
    </source>
</evidence>
<evidence type="ECO:0000313" key="5">
    <source>
        <dbReference type="Proteomes" id="UP000195570"/>
    </source>
</evidence>
<keyword evidence="1" id="KW-0479">Metal-binding</keyword>
<dbReference type="GO" id="GO:0046872">
    <property type="term" value="F:metal ion binding"/>
    <property type="evidence" value="ECO:0007669"/>
    <property type="project" value="UniProtKB-KW"/>
</dbReference>
<dbReference type="VEuPathDB" id="TriTrypDB:TEOVI_000785600"/>
<feature type="domain" description="SET" evidence="3">
    <location>
        <begin position="73"/>
        <end position="193"/>
    </location>
</feature>
<organism evidence="4 5">
    <name type="scientific">Trypanosoma equiperdum</name>
    <dbReference type="NCBI Taxonomy" id="5694"/>
    <lineage>
        <taxon>Eukaryota</taxon>
        <taxon>Discoba</taxon>
        <taxon>Euglenozoa</taxon>
        <taxon>Kinetoplastea</taxon>
        <taxon>Metakinetoplastina</taxon>
        <taxon>Trypanosomatida</taxon>
        <taxon>Trypanosomatidae</taxon>
        <taxon>Trypanosoma</taxon>
    </lineage>
</organism>
<dbReference type="Proteomes" id="UP000195570">
    <property type="component" value="Unassembled WGS sequence"/>
</dbReference>
<feature type="compositionally biased region" description="Basic residues" evidence="2">
    <location>
        <begin position="517"/>
        <end position="532"/>
    </location>
</feature>
<feature type="compositionally biased region" description="Polar residues" evidence="2">
    <location>
        <begin position="376"/>
        <end position="393"/>
    </location>
</feature>
<gene>
    <name evidence="4" type="ORF">TEOVI_000785600</name>
</gene>
<feature type="region of interest" description="Disordered" evidence="2">
    <location>
        <begin position="347"/>
        <end position="421"/>
    </location>
</feature>
<dbReference type="Pfam" id="PF00856">
    <property type="entry name" value="SET"/>
    <property type="match status" value="1"/>
</dbReference>
<evidence type="ECO:0000256" key="1">
    <source>
        <dbReference type="ARBA" id="ARBA00022723"/>
    </source>
</evidence>
<reference evidence="4" key="1">
    <citation type="submission" date="2016-09" db="EMBL/GenBank/DDBJ databases">
        <authorList>
            <person name="Hebert L."/>
            <person name="Moumen B."/>
        </authorList>
    </citation>
    <scope>NUCLEOTIDE SEQUENCE [LARGE SCALE GENOMIC DNA]</scope>
    <source>
        <strain evidence="4">OVI</strain>
    </source>
</reference>
<feature type="compositionally biased region" description="Polar residues" evidence="2">
    <location>
        <begin position="488"/>
        <end position="499"/>
    </location>
</feature>
<sequence length="780" mass="85797">MDVHSPLRCAPARRSLKFPVGEQSRNFLAFDPSISKHDRMIFHMGVLAHAESLIDSDILPCFTVPVYLPGNYTELRVITDRRHPAFGQIGLFAKRTIPANFVVTPYSGYVEIFGTSCSSRTYTMGYGSLSDDYALDAEFAGNYGRFANDPRGMEGVTANISAESRFTARGETYTALVSRRIINKGEEILMSYGKAHNLTHSPWTGIKGELLTRYRVRSPMPFQFRGVTRLEGKYNDSNISVDNRGGNSRIVGVLSANSLQPCCSNQNRVTSGGVTERSRSGSGQPSTSTSDTDVELFWECPQCGMWSIRNFPTPQVDFCPYCRSPRVYRTRLVAVCCRAPLPQEVLTGPTLPTEPVASQRETISSTDAQNIADGTVGSSPEANSHCSHLSVQSKDIHNEDNIRGSQSKSSSGSGSTQASSTTLFTSHPINWPLNVPFLPWQVWDAAVPLTTIGRHSKFDTHNDIFLYTVNTLAEQEADQPLSDEMHQSDNNCGGSSSQNERNEDDEDGAEEEPHETRGKKRPRRGRQPRVRRKKEELWVKEDQNISDPHVPGKYDIAKRCGTVGSSPAAERGFCTDYFFLLSDSLICSGSGDDDANALRAVRSLLSDVTRRVFAGKTYRSGDVVASVGGLIQLVHDTRRRPDGSVMRIPMKYFIPKRVRDELSSNHKGVGAEAAVERMALVDLLRLFESLALVVTNELMFCPCIALPDRGDCGSTSTSVITFSGSEVGANARDPSLTSQRVLELCNLQFVLTVDALGCPYIAAVATKDINTFDPFLARIG</sequence>
<protein>
    <submittedName>
        <fullName evidence="4">SET domain containing protein, putative</fullName>
    </submittedName>
</protein>
<proteinExistence type="predicted"/>
<dbReference type="RefSeq" id="XP_067079597.1">
    <property type="nucleotide sequence ID" value="XM_067223496.1"/>
</dbReference>
<accession>A0A1G4I9B5</accession>
<dbReference type="InterPro" id="IPR001214">
    <property type="entry name" value="SET_dom"/>
</dbReference>
<dbReference type="PROSITE" id="PS50280">
    <property type="entry name" value="SET"/>
    <property type="match status" value="1"/>
</dbReference>